<accession>A0A078G2B6</accession>
<gene>
    <name evidence="1" type="primary">BnaA05g19770D</name>
    <name evidence="1" type="ORF">GSBRNA2T00009224001</name>
</gene>
<dbReference type="AlphaFoldDB" id="A0A078G2B6"/>
<dbReference type="EMBL" id="LK032098">
    <property type="protein sequence ID" value="CDY19569.1"/>
    <property type="molecule type" value="Genomic_DNA"/>
</dbReference>
<reference evidence="1 2" key="1">
    <citation type="journal article" date="2014" name="Science">
        <title>Plant genetics. Early allopolyploid evolution in the post-Neolithic Brassica napus oilseed genome.</title>
        <authorList>
            <person name="Chalhoub B."/>
            <person name="Denoeud F."/>
            <person name="Liu S."/>
            <person name="Parkin I.A."/>
            <person name="Tang H."/>
            <person name="Wang X."/>
            <person name="Chiquet J."/>
            <person name="Belcram H."/>
            <person name="Tong C."/>
            <person name="Samans B."/>
            <person name="Correa M."/>
            <person name="Da Silva C."/>
            <person name="Just J."/>
            <person name="Falentin C."/>
            <person name="Koh C.S."/>
            <person name="Le Clainche I."/>
            <person name="Bernard M."/>
            <person name="Bento P."/>
            <person name="Noel B."/>
            <person name="Labadie K."/>
            <person name="Alberti A."/>
            <person name="Charles M."/>
            <person name="Arnaud D."/>
            <person name="Guo H."/>
            <person name="Daviaud C."/>
            <person name="Alamery S."/>
            <person name="Jabbari K."/>
            <person name="Zhao M."/>
            <person name="Edger P.P."/>
            <person name="Chelaifa H."/>
            <person name="Tack D."/>
            <person name="Lassalle G."/>
            <person name="Mestiri I."/>
            <person name="Schnel N."/>
            <person name="Le Paslier M.C."/>
            <person name="Fan G."/>
            <person name="Renault V."/>
            <person name="Bayer P.E."/>
            <person name="Golicz A.A."/>
            <person name="Manoli S."/>
            <person name="Lee T.H."/>
            <person name="Thi V.H."/>
            <person name="Chalabi S."/>
            <person name="Hu Q."/>
            <person name="Fan C."/>
            <person name="Tollenaere R."/>
            <person name="Lu Y."/>
            <person name="Battail C."/>
            <person name="Shen J."/>
            <person name="Sidebottom C.H."/>
            <person name="Wang X."/>
            <person name="Canaguier A."/>
            <person name="Chauveau A."/>
            <person name="Berard A."/>
            <person name="Deniot G."/>
            <person name="Guan M."/>
            <person name="Liu Z."/>
            <person name="Sun F."/>
            <person name="Lim Y.P."/>
            <person name="Lyons E."/>
            <person name="Town C.D."/>
            <person name="Bancroft I."/>
            <person name="Wang X."/>
            <person name="Meng J."/>
            <person name="Ma J."/>
            <person name="Pires J.C."/>
            <person name="King G.J."/>
            <person name="Brunel D."/>
            <person name="Delourme R."/>
            <person name="Renard M."/>
            <person name="Aury J.M."/>
            <person name="Adams K.L."/>
            <person name="Batley J."/>
            <person name="Snowdon R.J."/>
            <person name="Tost J."/>
            <person name="Edwards D."/>
            <person name="Zhou Y."/>
            <person name="Hua W."/>
            <person name="Sharpe A.G."/>
            <person name="Paterson A.H."/>
            <person name="Guan C."/>
            <person name="Wincker P."/>
        </authorList>
    </citation>
    <scope>NUCLEOTIDE SEQUENCE [LARGE SCALE GENOMIC DNA]</scope>
    <source>
        <strain evidence="2">cv. Darmor-bzh</strain>
    </source>
</reference>
<evidence type="ECO:0000313" key="2">
    <source>
        <dbReference type="Proteomes" id="UP000028999"/>
    </source>
</evidence>
<dbReference type="PaxDb" id="3708-A0A078G2B6"/>
<sequence length="29" mass="3202">MFHTYAFNSLVLSAMRTGAAILIMPRDSS</sequence>
<dbReference type="Gramene" id="CDY19569">
    <property type="protein sequence ID" value="CDY19569"/>
    <property type="gene ID" value="GSBRNA2T00009224001"/>
</dbReference>
<dbReference type="Proteomes" id="UP000028999">
    <property type="component" value="Unassembled WGS sequence"/>
</dbReference>
<name>A0A078G2B6_BRANA</name>
<proteinExistence type="predicted"/>
<protein>
    <submittedName>
        <fullName evidence="1">BnaA05g19770D protein</fullName>
    </submittedName>
</protein>
<keyword evidence="2" id="KW-1185">Reference proteome</keyword>
<organism evidence="1 2">
    <name type="scientific">Brassica napus</name>
    <name type="common">Rape</name>
    <dbReference type="NCBI Taxonomy" id="3708"/>
    <lineage>
        <taxon>Eukaryota</taxon>
        <taxon>Viridiplantae</taxon>
        <taxon>Streptophyta</taxon>
        <taxon>Embryophyta</taxon>
        <taxon>Tracheophyta</taxon>
        <taxon>Spermatophyta</taxon>
        <taxon>Magnoliopsida</taxon>
        <taxon>eudicotyledons</taxon>
        <taxon>Gunneridae</taxon>
        <taxon>Pentapetalae</taxon>
        <taxon>rosids</taxon>
        <taxon>malvids</taxon>
        <taxon>Brassicales</taxon>
        <taxon>Brassicaceae</taxon>
        <taxon>Brassiceae</taxon>
        <taxon>Brassica</taxon>
    </lineage>
</organism>
<evidence type="ECO:0000313" key="1">
    <source>
        <dbReference type="EMBL" id="CDY19569.1"/>
    </source>
</evidence>